<gene>
    <name evidence="2 3" type="ordered locus">At2g13550</name>
    <name evidence="3" type="ORF">T10F5.9</name>
    <name evidence="3" type="ORF">T10F5_9</name>
</gene>
<proteinExistence type="predicted"/>
<name>A0A1P8AXQ6_ARATH</name>
<organism evidence="3 4">
    <name type="scientific">Arabidopsis thaliana</name>
    <name type="common">Mouse-ear cress</name>
    <dbReference type="NCBI Taxonomy" id="3702"/>
    <lineage>
        <taxon>Eukaryota</taxon>
        <taxon>Viridiplantae</taxon>
        <taxon>Streptophyta</taxon>
        <taxon>Embryophyta</taxon>
        <taxon>Tracheophyta</taxon>
        <taxon>Spermatophyta</taxon>
        <taxon>Magnoliopsida</taxon>
        <taxon>eudicotyledons</taxon>
        <taxon>Gunneridae</taxon>
        <taxon>Pentapetalae</taxon>
        <taxon>rosids</taxon>
        <taxon>malvids</taxon>
        <taxon>Brassicales</taxon>
        <taxon>Brassicaceae</taxon>
        <taxon>Camelineae</taxon>
        <taxon>Arabidopsis</taxon>
    </lineage>
</organism>
<dbReference type="ExpressionAtlas" id="A0A1P8AXQ6">
    <property type="expression patterns" value="baseline and differential"/>
</dbReference>
<sequence length="206" mass="24146">MTSQIRQTPLARMHLPTQFQPNTRTGRQPKSPPNSHHPDESSPSPQQERHITRSEPITRGIHQLKTTSSSTANTQNTTGEDKRKQFHIVTNTDIASTDKTRSRSGNQSKPQPHIQPKLKQSLKTGAANNIETNLRNRYRREIGPRTPQHHQPYNHITIKTRRKKSTDEIKQRRTRPESVLRGNGMHDQHWRYRYLCYRLRRFDLSR</sequence>
<dbReference type="InParanoid" id="A0A1P8AXQ6"/>
<evidence type="ECO:0000313" key="4">
    <source>
        <dbReference type="Proteomes" id="UP000006548"/>
    </source>
</evidence>
<evidence type="ECO:0000313" key="3">
    <source>
        <dbReference type="EMBL" id="ANM61425.1"/>
    </source>
</evidence>
<protein>
    <submittedName>
        <fullName evidence="3">Uncharacterized protein</fullName>
    </submittedName>
</protein>
<dbReference type="EMBL" id="CP002685">
    <property type="protein sequence ID" value="ANM61425.1"/>
    <property type="molecule type" value="Genomic_DNA"/>
</dbReference>
<dbReference type="TAIR" id="AT2G13550"/>
<feature type="compositionally biased region" description="Basic and acidic residues" evidence="1">
    <location>
        <begin position="165"/>
        <end position="180"/>
    </location>
</feature>
<evidence type="ECO:0000256" key="1">
    <source>
        <dbReference type="SAM" id="MobiDB-lite"/>
    </source>
</evidence>
<feature type="region of interest" description="Disordered" evidence="1">
    <location>
        <begin position="160"/>
        <end position="180"/>
    </location>
</feature>
<dbReference type="PaxDb" id="3702-AT2G13550.1"/>
<dbReference type="Proteomes" id="UP000006548">
    <property type="component" value="Chromosome 2"/>
</dbReference>
<reference evidence="4" key="2">
    <citation type="journal article" date="2017" name="Plant J.">
        <title>Araport11: a complete reannotation of the Arabidopsis thaliana reference genome.</title>
        <authorList>
            <person name="Cheng C.Y."/>
            <person name="Krishnakumar V."/>
            <person name="Chan A.P."/>
            <person name="Thibaud-Nissen F."/>
            <person name="Schobel S."/>
            <person name="Town C.D."/>
        </authorList>
    </citation>
    <scope>GENOME REANNOTATION</scope>
    <source>
        <strain evidence="4">cv. Columbia</strain>
    </source>
</reference>
<dbReference type="GeneID" id="815841"/>
<feature type="compositionally biased region" description="Polar residues" evidence="1">
    <location>
        <begin position="17"/>
        <end position="28"/>
    </location>
</feature>
<feature type="compositionally biased region" description="Polar residues" evidence="1">
    <location>
        <begin position="121"/>
        <end position="131"/>
    </location>
</feature>
<keyword evidence="4" id="KW-1185">Reference proteome</keyword>
<dbReference type="KEGG" id="ath:AT2G13550"/>
<feature type="compositionally biased region" description="Low complexity" evidence="1">
    <location>
        <begin position="66"/>
        <end position="78"/>
    </location>
</feature>
<feature type="region of interest" description="Disordered" evidence="1">
    <location>
        <begin position="1"/>
        <end position="131"/>
    </location>
</feature>
<dbReference type="AlphaFoldDB" id="A0A1P8AXQ6"/>
<reference evidence="3 4" key="1">
    <citation type="journal article" date="1999" name="Nature">
        <title>Sequence and analysis of chromosome 2 of the plant Arabidopsis thaliana.</title>
        <authorList>
            <person name="Lin X."/>
            <person name="Kaul S."/>
            <person name="Rounsley S."/>
            <person name="Shea T.P."/>
            <person name="Benito M.I."/>
            <person name="Town C.D."/>
            <person name="Fujii C.Y."/>
            <person name="Mason T."/>
            <person name="Bowman C.L."/>
            <person name="Barnstead M."/>
            <person name="Feldblyum T.V."/>
            <person name="Buell C.R."/>
            <person name="Ketchum K.A."/>
            <person name="Lee J."/>
            <person name="Ronning C.M."/>
            <person name="Koo H.L."/>
            <person name="Moffat K.S."/>
            <person name="Cronin L.A."/>
            <person name="Shen M."/>
            <person name="Pai G."/>
            <person name="Van Aken S."/>
            <person name="Umayam L."/>
            <person name="Tallon L.J."/>
            <person name="Gill J.E."/>
            <person name="Adams M.D."/>
            <person name="Carrera A.J."/>
            <person name="Creasy T.H."/>
            <person name="Goodman H.M."/>
            <person name="Somerville C.R."/>
            <person name="Copenhaver G.P."/>
            <person name="Preuss D."/>
            <person name="Nierman W.C."/>
            <person name="White O."/>
            <person name="Eisen J.A."/>
            <person name="Salzberg S.L."/>
            <person name="Fraser C.M."/>
            <person name="Venter J.C."/>
        </authorList>
    </citation>
    <scope>NUCLEOTIDE SEQUENCE [LARGE SCALE GENOMIC DNA]</scope>
    <source>
        <strain evidence="4">cv. Columbia</strain>
    </source>
</reference>
<evidence type="ECO:0000313" key="2">
    <source>
        <dbReference type="Araport" id="AT2G13550"/>
    </source>
</evidence>
<accession>A0A1P8AXQ6</accession>
<dbReference type="Araport" id="AT2G13550"/>